<dbReference type="Pfam" id="PF00501">
    <property type="entry name" value="AMP-binding"/>
    <property type="match status" value="1"/>
</dbReference>
<dbReference type="CDD" id="cd05235">
    <property type="entry name" value="SDR_e1"/>
    <property type="match status" value="1"/>
</dbReference>
<dbReference type="InterPro" id="IPR009081">
    <property type="entry name" value="PP-bd_ACP"/>
</dbReference>
<feature type="binding site" evidence="5">
    <location>
        <position position="918"/>
    </location>
    <ligand>
        <name>NADP(+)</name>
        <dbReference type="ChEBI" id="CHEBI:58349"/>
    </ligand>
</feature>
<feature type="binding site" evidence="5">
    <location>
        <position position="392"/>
    </location>
    <ligand>
        <name>AMP</name>
        <dbReference type="ChEBI" id="CHEBI:456215"/>
    </ligand>
</feature>
<dbReference type="EC" id="1.2.1.-" evidence="5"/>
<feature type="binding site" evidence="5">
    <location>
        <position position="513"/>
    </location>
    <ligand>
        <name>AMP</name>
        <dbReference type="ChEBI" id="CHEBI:456215"/>
    </ligand>
</feature>
<feature type="binding site" evidence="5">
    <location>
        <begin position="413"/>
        <end position="414"/>
    </location>
    <ligand>
        <name>AMP</name>
        <dbReference type="ChEBI" id="CHEBI:456215"/>
    </ligand>
</feature>
<proteinExistence type="inferred from homology"/>
<evidence type="ECO:0000256" key="4">
    <source>
        <dbReference type="ARBA" id="ARBA00022840"/>
    </source>
</evidence>
<dbReference type="Proteomes" id="UP000540412">
    <property type="component" value="Unassembled WGS sequence"/>
</dbReference>
<feature type="binding site" evidence="5">
    <location>
        <position position="614"/>
    </location>
    <ligand>
        <name>AMP</name>
        <dbReference type="ChEBI" id="CHEBI:456215"/>
    </ligand>
</feature>
<protein>
    <recommendedName>
        <fullName evidence="5">Carboxylic acid reductase</fullName>
        <shortName evidence="5">CAR</shortName>
        <ecNumber evidence="5">1.2.1.-</ecNumber>
    </recommendedName>
    <alternativeName>
        <fullName evidence="5">ATP/NADPH-dependent carboxylic acid reductase</fullName>
    </alternativeName>
</protein>
<reference evidence="7 8" key="1">
    <citation type="submission" date="2020-08" db="EMBL/GenBank/DDBJ databases">
        <title>Sequencing the genomes of 1000 actinobacteria strains.</title>
        <authorList>
            <person name="Klenk H.-P."/>
        </authorList>
    </citation>
    <scope>NUCLEOTIDE SEQUENCE [LARGE SCALE GENOMIC DNA]</scope>
    <source>
        <strain evidence="7 8">DSM 43582</strain>
    </source>
</reference>
<dbReference type="SMART" id="SM00823">
    <property type="entry name" value="PKS_PP"/>
    <property type="match status" value="1"/>
</dbReference>
<feature type="binding site" evidence="5">
    <location>
        <position position="297"/>
    </location>
    <ligand>
        <name>AMP</name>
        <dbReference type="ChEBI" id="CHEBI:456215"/>
    </ligand>
</feature>
<feature type="binding site" evidence="5">
    <location>
        <position position="418"/>
    </location>
    <ligand>
        <name>AMP</name>
        <dbReference type="ChEBI" id="CHEBI:456215"/>
    </ligand>
</feature>
<feature type="binding site" evidence="5">
    <location>
        <position position="958"/>
    </location>
    <ligand>
        <name>NADP(+)</name>
        <dbReference type="ChEBI" id="CHEBI:58349"/>
    </ligand>
</feature>
<dbReference type="InterPro" id="IPR013120">
    <property type="entry name" value="FAR_NAD-bd"/>
</dbReference>
<dbReference type="InterPro" id="IPR042099">
    <property type="entry name" value="ANL_N_sf"/>
</dbReference>
<dbReference type="Pfam" id="PF07993">
    <property type="entry name" value="NAD_binding_4"/>
    <property type="match status" value="1"/>
</dbReference>
<dbReference type="PROSITE" id="PS50075">
    <property type="entry name" value="CARRIER"/>
    <property type="match status" value="1"/>
</dbReference>
<name>A0A7W9PLQ8_9NOCA</name>
<comment type="domain">
    <text evidence="5">The N-terminal domain likely catalyzes substrate activation by formation of an initial acyl-AMP intermediate, the central region contains the phosphopantetheine attachment site, and the C-terminal domain catalyzes the reduction by NADPH of the intermediate thioester formed from the attack of the phosphopantetheine thiol at the carbonyl carbon of acyl-AMP.</text>
</comment>
<feature type="binding site" evidence="5">
    <location>
        <position position="812"/>
    </location>
    <ligand>
        <name>NADP(+)</name>
        <dbReference type="ChEBI" id="CHEBI:58349"/>
    </ligand>
</feature>
<evidence type="ECO:0000313" key="8">
    <source>
        <dbReference type="Proteomes" id="UP000540412"/>
    </source>
</evidence>
<dbReference type="InterPro" id="IPR036291">
    <property type="entry name" value="NAD(P)-bd_dom_sf"/>
</dbReference>
<dbReference type="Gene3D" id="3.40.50.720">
    <property type="entry name" value="NAD(P)-binding Rossmann-like Domain"/>
    <property type="match status" value="1"/>
</dbReference>
<feature type="modified residue" description="O-(pantetheine 4'-phosphoryl)serine" evidence="5">
    <location>
        <position position="687"/>
    </location>
</feature>
<keyword evidence="1 5" id="KW-0596">Phosphopantetheine</keyword>
<dbReference type="SUPFAM" id="SSF47336">
    <property type="entry name" value="ACP-like"/>
    <property type="match status" value="1"/>
</dbReference>
<dbReference type="CDD" id="cd17632">
    <property type="entry name" value="AFD_CAR-like"/>
    <property type="match status" value="1"/>
</dbReference>
<keyword evidence="2 5" id="KW-0597">Phosphoprotein</keyword>
<keyword evidence="4 5" id="KW-0067">ATP-binding</keyword>
<dbReference type="EMBL" id="JACHIT010000002">
    <property type="protein sequence ID" value="MBB5918476.1"/>
    <property type="molecule type" value="Genomic_DNA"/>
</dbReference>
<feature type="binding site" evidence="5">
    <location>
        <position position="822"/>
    </location>
    <ligand>
        <name>NADP(+)</name>
        <dbReference type="ChEBI" id="CHEBI:58349"/>
    </ligand>
</feature>
<dbReference type="InterPro" id="IPR036736">
    <property type="entry name" value="ACP-like_sf"/>
</dbReference>
<feature type="binding site" evidence="5">
    <location>
        <position position="981"/>
    </location>
    <ligand>
        <name>NADP(+)</name>
        <dbReference type="ChEBI" id="CHEBI:58349"/>
    </ligand>
</feature>
<comment type="cofactor">
    <cofactor evidence="5">
        <name>pantetheine 4'-phosphate</name>
        <dbReference type="ChEBI" id="CHEBI:47942"/>
    </cofactor>
    <text evidence="5">Binds 1 phosphopantetheine covalently.</text>
</comment>
<dbReference type="InterPro" id="IPR046407">
    <property type="entry name" value="CAR"/>
</dbReference>
<sequence length="1172" mass="127631">MDILGMEITDAQAQLIRRATELIEGDEQVRAALPDEAVAKAVQAPGLGLASVVATIMEGYADRPAAGRRAVEFVADDSGRRHARLLPRYDTITYGELWERVRALMAAWHHDPERPTRAGDFVAILGFTGIDYTVVDLACACLGAVSVPLQAGASLAQLTPIAAETEPRVLATDIEQLGAGVDLVLSGDSVRSVVVFDYYAEDDDHRAALESARARLADSPVTVDTLDEVLARGRDLPAAPLHTDGDEDELSLLIYTSGSTGTPKGAIYPARLLTRMWRSGGDRPMPVLGFSYMPMSHVAGRGSLISALSLGGTVYFAARSDMSTLFDDITLCRPTMVFFVPRVCDMVFQRYRSEVDRRLAAGGDREQVEREVKTELREHFLGGRFLLALVGSAPLSPEMRAFMESVLEIGMFDGYGATETGGGVLLNNELQRPPVLDYRLEDVPELGYFGTDKPYPRGELLLKSETLVPGYYKRPELNAEIFDADGFYRTGDVMAEIGRDRLVYVDRRNNVLKLSQGEFVAVSKLEALYTSSPLVRQIYVYGSSERAYLLAVIVPTDDAVTAHPEPAELKAAIGESLQRVARDAELESYEIPRDFLVEPEAFSMANGLLSGIGKLLRPKLKQRYGDRLEERYDELSREQQDELTALRTAAADLPVLETVSRAAKALLGCATTDLRPDAHFADLGGDSLSALSLSTLLQEIFAVEVPVGVIVGPATDLRRLAEYIETERASGGTRPTAASVHGAGTEIRAADLTLDKFIDAETLAGATALPRAPRSPDTVLLTGANGYLGRFLCLEWLRRLHDSGGTLICVVRGSDAAAARARLDEVFDSGDPELLSHYRELAEGTLEVLAGDIGEPNFGVAEADWRRLADSVDLIVHPAALVNHVLPYDQLFGPNVVGTAEVIRLALTARLKPVTYLSTVGVADQVNPQVFTEDGDIREISGVRSLGDGYANGYGNSKWAGEVLLREAHDLCGLPVAVFRSDMILAHSRYGGQFNLPDMFTRLFLSVLATGVAPKSFYEADAEGNRQRAHYDGLPADFTAEAITTLGMRVGSGYETFDVLNPHDDGLGLDEFIDWLIAAGHPIERIDDYGQWLSRFETALRALPEQQRQHSVLPLLHAYRRPGAPIRGAMLPAKKFQAAVQEARIGAAADIPHLTPALIEKYATDLKLRNLL</sequence>
<dbReference type="GO" id="GO:0004467">
    <property type="term" value="F:long-chain fatty acid-CoA ligase activity"/>
    <property type="evidence" value="ECO:0007669"/>
    <property type="project" value="TreeGrafter"/>
</dbReference>
<dbReference type="AlphaFoldDB" id="A0A7W9PLQ8"/>
<evidence type="ECO:0000259" key="6">
    <source>
        <dbReference type="PROSITE" id="PS50075"/>
    </source>
</evidence>
<comment type="caution">
    <text evidence="5">Lacks conserved residue(s) required for the propagation of feature annotation.</text>
</comment>
<comment type="function">
    <text evidence="5">Catalyzes the ATP- and NADPH-dependent reduction of carboxylic acids to the corresponding aldehydes.</text>
</comment>
<keyword evidence="7" id="KW-0436">Ligase</keyword>
<dbReference type="SUPFAM" id="SSF51735">
    <property type="entry name" value="NAD(P)-binding Rossmann-fold domains"/>
    <property type="match status" value="1"/>
</dbReference>
<dbReference type="InterPro" id="IPR000873">
    <property type="entry name" value="AMP-dep_synth/lig_dom"/>
</dbReference>
<dbReference type="NCBIfam" id="NF041592">
    <property type="entry name" value="carboxyl_red"/>
    <property type="match status" value="1"/>
</dbReference>
<feature type="binding site" evidence="5">
    <location>
        <begin position="878"/>
        <end position="880"/>
    </location>
    <ligand>
        <name>NADP(+)</name>
        <dbReference type="ChEBI" id="CHEBI:58349"/>
    </ligand>
</feature>
<keyword evidence="5" id="KW-0560">Oxidoreductase</keyword>
<dbReference type="InterPro" id="IPR020806">
    <property type="entry name" value="PKS_PP-bd"/>
</dbReference>
<dbReference type="NCBIfam" id="TIGR01746">
    <property type="entry name" value="Thioester-redct"/>
    <property type="match status" value="1"/>
</dbReference>
<feature type="domain" description="Carrier" evidence="6">
    <location>
        <begin position="653"/>
        <end position="728"/>
    </location>
</feature>
<comment type="caution">
    <text evidence="7">The sequence shown here is derived from an EMBL/GenBank/DDBJ whole genome shotgun (WGS) entry which is preliminary data.</text>
</comment>
<feature type="binding site" evidence="5">
    <location>
        <position position="492"/>
    </location>
    <ligand>
        <name>AMP</name>
        <dbReference type="ChEBI" id="CHEBI:456215"/>
    </ligand>
</feature>
<dbReference type="GO" id="GO:0005524">
    <property type="term" value="F:ATP binding"/>
    <property type="evidence" value="ECO:0007669"/>
    <property type="project" value="UniProtKB-UniRule"/>
</dbReference>
<accession>A0A7W9PLQ8</accession>
<dbReference type="GO" id="GO:0031177">
    <property type="term" value="F:phosphopantetheine binding"/>
    <property type="evidence" value="ECO:0007669"/>
    <property type="project" value="UniProtKB-UniRule"/>
</dbReference>
<dbReference type="PROSITE" id="PS00455">
    <property type="entry name" value="AMP_BINDING"/>
    <property type="match status" value="1"/>
</dbReference>
<comment type="catalytic activity">
    <reaction evidence="5">
        <text>a carboxylate + ATP + NADPH + H(+) = an aldehyde + AMP + diphosphate + NADP(+)</text>
        <dbReference type="Rhea" id="RHEA:50916"/>
        <dbReference type="ChEBI" id="CHEBI:15378"/>
        <dbReference type="ChEBI" id="CHEBI:17478"/>
        <dbReference type="ChEBI" id="CHEBI:29067"/>
        <dbReference type="ChEBI" id="CHEBI:30616"/>
        <dbReference type="ChEBI" id="CHEBI:33019"/>
        <dbReference type="ChEBI" id="CHEBI:57783"/>
        <dbReference type="ChEBI" id="CHEBI:58349"/>
        <dbReference type="ChEBI" id="CHEBI:456215"/>
    </reaction>
</comment>
<gene>
    <name evidence="5" type="primary">car</name>
    <name evidence="7" type="ORF">BJY24_007388</name>
</gene>
<dbReference type="PANTHER" id="PTHR43272:SF33">
    <property type="entry name" value="AMP-BINDING DOMAIN-CONTAINING PROTEIN-RELATED"/>
    <property type="match status" value="1"/>
</dbReference>
<organism evidence="7 8">
    <name type="scientific">Nocardia transvalensis</name>
    <dbReference type="NCBI Taxonomy" id="37333"/>
    <lineage>
        <taxon>Bacteria</taxon>
        <taxon>Bacillati</taxon>
        <taxon>Actinomycetota</taxon>
        <taxon>Actinomycetes</taxon>
        <taxon>Mycobacteriales</taxon>
        <taxon>Nocardiaceae</taxon>
        <taxon>Nocardia</taxon>
    </lineage>
</organism>
<dbReference type="PANTHER" id="PTHR43272">
    <property type="entry name" value="LONG-CHAIN-FATTY-ACID--COA LIGASE"/>
    <property type="match status" value="1"/>
</dbReference>
<keyword evidence="8" id="KW-1185">Reference proteome</keyword>
<comment type="similarity">
    <text evidence="5">Belongs to the ATP-dependent AMP-binding enzyme family. Carboxylic acid reductase subfamily.</text>
</comment>
<dbReference type="SUPFAM" id="SSF56801">
    <property type="entry name" value="Acetyl-CoA synthetase-like"/>
    <property type="match status" value="1"/>
</dbReference>
<dbReference type="InterPro" id="IPR020845">
    <property type="entry name" value="AMP-binding_CS"/>
</dbReference>
<dbReference type="GO" id="GO:0016620">
    <property type="term" value="F:oxidoreductase activity, acting on the aldehyde or oxo group of donors, NAD or NADP as acceptor"/>
    <property type="evidence" value="ECO:0007669"/>
    <property type="project" value="UniProtKB-UniRule"/>
</dbReference>
<dbReference type="Pfam" id="PF00550">
    <property type="entry name" value="PP-binding"/>
    <property type="match status" value="1"/>
</dbReference>
<dbReference type="Gene3D" id="1.10.1200.10">
    <property type="entry name" value="ACP-like"/>
    <property type="match status" value="1"/>
</dbReference>
<dbReference type="Gene3D" id="3.40.50.12780">
    <property type="entry name" value="N-terminal domain of ligase-like"/>
    <property type="match status" value="1"/>
</dbReference>
<evidence type="ECO:0000256" key="1">
    <source>
        <dbReference type="ARBA" id="ARBA00022450"/>
    </source>
</evidence>
<dbReference type="GO" id="GO:0016020">
    <property type="term" value="C:membrane"/>
    <property type="evidence" value="ECO:0007669"/>
    <property type="project" value="TreeGrafter"/>
</dbReference>
<feature type="binding site" evidence="5">
    <location>
        <begin position="785"/>
        <end position="788"/>
    </location>
    <ligand>
        <name>NADP(+)</name>
        <dbReference type="ChEBI" id="CHEBI:58349"/>
    </ligand>
</feature>
<dbReference type="HAMAP" id="MF_02247">
    <property type="entry name" value="Carbox_acid_reduct"/>
    <property type="match status" value="1"/>
</dbReference>
<feature type="binding site" evidence="5">
    <location>
        <position position="954"/>
    </location>
    <ligand>
        <name>NADP(+)</name>
        <dbReference type="ChEBI" id="CHEBI:58349"/>
    </ligand>
</feature>
<evidence type="ECO:0000256" key="2">
    <source>
        <dbReference type="ARBA" id="ARBA00022553"/>
    </source>
</evidence>
<dbReference type="InterPro" id="IPR010080">
    <property type="entry name" value="Thioester_reductase-like_dom"/>
</dbReference>
<dbReference type="GO" id="GO:0050661">
    <property type="term" value="F:NADP binding"/>
    <property type="evidence" value="ECO:0007669"/>
    <property type="project" value="UniProtKB-UniRule"/>
</dbReference>
<feature type="binding site" evidence="5">
    <location>
        <begin position="504"/>
        <end position="507"/>
    </location>
    <ligand>
        <name>AMP</name>
        <dbReference type="ChEBI" id="CHEBI:456215"/>
    </ligand>
</feature>
<keyword evidence="3 5" id="KW-0547">Nucleotide-binding</keyword>
<evidence type="ECO:0000256" key="3">
    <source>
        <dbReference type="ARBA" id="ARBA00022741"/>
    </source>
</evidence>
<evidence type="ECO:0000256" key="5">
    <source>
        <dbReference type="HAMAP-Rule" id="MF_02247"/>
    </source>
</evidence>
<keyword evidence="5" id="KW-0521">NADP</keyword>
<evidence type="ECO:0000313" key="7">
    <source>
        <dbReference type="EMBL" id="MBB5918476.1"/>
    </source>
</evidence>